<accession>A0A0L8FHG1</accession>
<organism evidence="2">
    <name type="scientific">Octopus bimaculoides</name>
    <name type="common">California two-spotted octopus</name>
    <dbReference type="NCBI Taxonomy" id="37653"/>
    <lineage>
        <taxon>Eukaryota</taxon>
        <taxon>Metazoa</taxon>
        <taxon>Spiralia</taxon>
        <taxon>Lophotrochozoa</taxon>
        <taxon>Mollusca</taxon>
        <taxon>Cephalopoda</taxon>
        <taxon>Coleoidea</taxon>
        <taxon>Octopodiformes</taxon>
        <taxon>Octopoda</taxon>
        <taxon>Incirrata</taxon>
        <taxon>Octopodidae</taxon>
        <taxon>Octopus</taxon>
    </lineage>
</organism>
<evidence type="ECO:0000313" key="2">
    <source>
        <dbReference type="EMBL" id="KOF63077.1"/>
    </source>
</evidence>
<evidence type="ECO:0000259" key="1">
    <source>
        <dbReference type="Pfam" id="PF20049"/>
    </source>
</evidence>
<dbReference type="AlphaFoldDB" id="A0A0L8FHG1"/>
<gene>
    <name evidence="2" type="ORF">OCBIM_22020345mg</name>
</gene>
<feature type="domain" description="DUF6451" evidence="1">
    <location>
        <begin position="1"/>
        <end position="30"/>
    </location>
</feature>
<dbReference type="EMBL" id="KQ431635">
    <property type="protein sequence ID" value="KOF63077.1"/>
    <property type="molecule type" value="Genomic_DNA"/>
</dbReference>
<dbReference type="Pfam" id="PF20049">
    <property type="entry name" value="DUF6451"/>
    <property type="match status" value="1"/>
</dbReference>
<dbReference type="InterPro" id="IPR045609">
    <property type="entry name" value="DUF6451"/>
</dbReference>
<reference evidence="2" key="1">
    <citation type="submission" date="2015-07" db="EMBL/GenBank/DDBJ databases">
        <title>MeaNS - Measles Nucleotide Surveillance Program.</title>
        <authorList>
            <person name="Tran T."/>
            <person name="Druce J."/>
        </authorList>
    </citation>
    <scope>NUCLEOTIDE SEQUENCE</scope>
    <source>
        <strain evidence="2">UCB-OBI-ISO-001</strain>
        <tissue evidence="2">Gonad</tissue>
    </source>
</reference>
<sequence>MLNSIWKSSILSKRTKIRFYESNIHSSLLYGSECWKTTKSIEKKLEVLQNKCLRKSLKVYWPNMTSTSRLHTKANVKPIKETIEARRWKWLG</sequence>
<protein>
    <recommendedName>
        <fullName evidence="1">DUF6451 domain-containing protein</fullName>
    </recommendedName>
</protein>
<name>A0A0L8FHG1_OCTBM</name>
<proteinExistence type="predicted"/>